<sequence>MFDDLIQLDSISRRFGSVTALSDVSLSVRRGEFLALLGPSGCGKTTLLRLIAGFLDPSSGTLMIGGIRMNNVPPDKRPVNTVFQNYALFPHMDVSENIAFGLKRKRLGKAEIRSRVIEALEMVGMESFAERWPAELSGGQQQRVALARALVNRPEVLLLDEPLAALDLKLRKRMQIELKRLHERLGMTFILVTHDQEEALTIADRIVVMDHGKIAQIGTGKDLYDAPTDRFVADFIGEANLLALASTEGRAESAGLILPDALQVDTRSADAIMVRPETIRLIQGNAPEGWITGQGTLARKIFRGVAWRLFVNMPSGEELLIDTQQDEVSSFEAGSHINFGWPAGRCKVLGK</sequence>
<keyword evidence="5 7" id="KW-1278">Translocase</keyword>
<dbReference type="PROSITE" id="PS00211">
    <property type="entry name" value="ABC_TRANSPORTER_1"/>
    <property type="match status" value="1"/>
</dbReference>
<dbReference type="InterPro" id="IPR008995">
    <property type="entry name" value="Mo/tungstate-bd_C_term_dom"/>
</dbReference>
<evidence type="ECO:0000313" key="10">
    <source>
        <dbReference type="Proteomes" id="UP001607157"/>
    </source>
</evidence>
<proteinExistence type="inferred from homology"/>
<dbReference type="InterPro" id="IPR003439">
    <property type="entry name" value="ABC_transporter-like_ATP-bd"/>
</dbReference>
<dbReference type="InterPro" id="IPR017879">
    <property type="entry name" value="PotA_ATP-bd"/>
</dbReference>
<evidence type="ECO:0000256" key="4">
    <source>
        <dbReference type="ARBA" id="ARBA00022840"/>
    </source>
</evidence>
<accession>A0ABW7IAF4</accession>
<dbReference type="SUPFAM" id="SSF50331">
    <property type="entry name" value="MOP-like"/>
    <property type="match status" value="1"/>
</dbReference>
<feature type="domain" description="ABC transporter" evidence="8">
    <location>
        <begin position="6"/>
        <end position="236"/>
    </location>
</feature>
<dbReference type="EC" id="7.6.2.11" evidence="7"/>
<protein>
    <recommendedName>
        <fullName evidence="7">Spermidine/putrescine import ATP-binding protein PotA</fullName>
        <ecNumber evidence="7">7.6.2.11</ecNumber>
    </recommendedName>
</protein>
<dbReference type="Pfam" id="PF08402">
    <property type="entry name" value="TOBE_2"/>
    <property type="match status" value="1"/>
</dbReference>
<evidence type="ECO:0000256" key="5">
    <source>
        <dbReference type="ARBA" id="ARBA00022967"/>
    </source>
</evidence>
<dbReference type="InterPro" id="IPR003593">
    <property type="entry name" value="AAA+_ATPase"/>
</dbReference>
<dbReference type="InterPro" id="IPR027417">
    <property type="entry name" value="P-loop_NTPase"/>
</dbReference>
<keyword evidence="4 7" id="KW-0067">ATP-binding</keyword>
<evidence type="ECO:0000256" key="6">
    <source>
        <dbReference type="ARBA" id="ARBA00023136"/>
    </source>
</evidence>
<keyword evidence="3 7" id="KW-0547">Nucleotide-binding</keyword>
<dbReference type="CDD" id="cd03300">
    <property type="entry name" value="ABC_PotA_N"/>
    <property type="match status" value="1"/>
</dbReference>
<dbReference type="InterPro" id="IPR005893">
    <property type="entry name" value="PotA-like"/>
</dbReference>
<reference evidence="9 10" key="1">
    <citation type="submission" date="2024-10" db="EMBL/GenBank/DDBJ databases">
        <authorList>
            <person name="Yang X.-N."/>
        </authorList>
    </citation>
    <scope>NUCLEOTIDE SEQUENCE [LARGE SCALE GENOMIC DNA]</scope>
    <source>
        <strain evidence="9 10">CAU 1059</strain>
    </source>
</reference>
<keyword evidence="10" id="KW-1185">Reference proteome</keyword>
<dbReference type="RefSeq" id="WP_377173323.1">
    <property type="nucleotide sequence ID" value="NZ_JBHTJC010000009.1"/>
</dbReference>
<comment type="function">
    <text evidence="7">Part of the ABC transporter complex PotABCD involved in spermidine/putrescine import. Responsible for energy coupling to the transport system.</text>
</comment>
<dbReference type="NCBIfam" id="TIGR01187">
    <property type="entry name" value="potA"/>
    <property type="match status" value="1"/>
</dbReference>
<dbReference type="Pfam" id="PF00005">
    <property type="entry name" value="ABC_tran"/>
    <property type="match status" value="1"/>
</dbReference>
<dbReference type="PROSITE" id="PS50893">
    <property type="entry name" value="ABC_TRANSPORTER_2"/>
    <property type="match status" value="1"/>
</dbReference>
<comment type="catalytic activity">
    <reaction evidence="7">
        <text>ATP + H2O + polyamine-[polyamine-binding protein]Side 1 = ADP + phosphate + polyamineSide 2 + [polyamine-binding protein]Side 1.</text>
        <dbReference type="EC" id="7.6.2.11"/>
    </reaction>
</comment>
<dbReference type="Gene3D" id="3.40.50.300">
    <property type="entry name" value="P-loop containing nucleotide triphosphate hydrolases"/>
    <property type="match status" value="1"/>
</dbReference>
<keyword evidence="1 7" id="KW-0813">Transport</keyword>
<evidence type="ECO:0000256" key="7">
    <source>
        <dbReference type="RuleBase" id="RU364083"/>
    </source>
</evidence>
<comment type="similarity">
    <text evidence="7">Belongs to the ABC transporter superfamily. Spermidine/putrescine importer (TC 3.A.1.11.1) family.</text>
</comment>
<comment type="subunit">
    <text evidence="7">The complex is composed of two ATP-binding proteins (PotA), two transmembrane proteins (PotB and PotC) and a solute-binding protein (PotD).</text>
</comment>
<dbReference type="PANTHER" id="PTHR42781:SF4">
    <property type="entry name" value="SPERMIDINE_PUTRESCINE IMPORT ATP-BINDING PROTEIN POTA"/>
    <property type="match status" value="1"/>
</dbReference>
<keyword evidence="6 7" id="KW-0472">Membrane</keyword>
<dbReference type="GO" id="GO:0005524">
    <property type="term" value="F:ATP binding"/>
    <property type="evidence" value="ECO:0007669"/>
    <property type="project" value="UniProtKB-KW"/>
</dbReference>
<dbReference type="InterPro" id="IPR017871">
    <property type="entry name" value="ABC_transporter-like_CS"/>
</dbReference>
<organism evidence="9 10">
    <name type="scientific">Roseovarius aquimarinus</name>
    <dbReference type="NCBI Taxonomy" id="1229156"/>
    <lineage>
        <taxon>Bacteria</taxon>
        <taxon>Pseudomonadati</taxon>
        <taxon>Pseudomonadota</taxon>
        <taxon>Alphaproteobacteria</taxon>
        <taxon>Rhodobacterales</taxon>
        <taxon>Roseobacteraceae</taxon>
        <taxon>Roseovarius</taxon>
    </lineage>
</organism>
<evidence type="ECO:0000313" key="9">
    <source>
        <dbReference type="EMBL" id="MFH0255174.1"/>
    </source>
</evidence>
<dbReference type="PANTHER" id="PTHR42781">
    <property type="entry name" value="SPERMIDINE/PUTRESCINE IMPORT ATP-BINDING PROTEIN POTA"/>
    <property type="match status" value="1"/>
</dbReference>
<dbReference type="Proteomes" id="UP001607157">
    <property type="component" value="Unassembled WGS sequence"/>
</dbReference>
<evidence type="ECO:0000259" key="8">
    <source>
        <dbReference type="PROSITE" id="PS50893"/>
    </source>
</evidence>
<name>A0ABW7IAF4_9RHOB</name>
<evidence type="ECO:0000256" key="1">
    <source>
        <dbReference type="ARBA" id="ARBA00022448"/>
    </source>
</evidence>
<dbReference type="SMART" id="SM00382">
    <property type="entry name" value="AAA"/>
    <property type="match status" value="1"/>
</dbReference>
<keyword evidence="2 7" id="KW-1003">Cell membrane</keyword>
<dbReference type="EMBL" id="JBIHMM010000004">
    <property type="protein sequence ID" value="MFH0255174.1"/>
    <property type="molecule type" value="Genomic_DNA"/>
</dbReference>
<comment type="caution">
    <text evidence="9">The sequence shown here is derived from an EMBL/GenBank/DDBJ whole genome shotgun (WGS) entry which is preliminary data.</text>
</comment>
<evidence type="ECO:0000256" key="3">
    <source>
        <dbReference type="ARBA" id="ARBA00022741"/>
    </source>
</evidence>
<gene>
    <name evidence="7" type="primary">potA</name>
    <name evidence="9" type="ORF">ACGRVM_14810</name>
</gene>
<dbReference type="InterPro" id="IPR050093">
    <property type="entry name" value="ABC_SmlMolc_Importer"/>
</dbReference>
<dbReference type="SUPFAM" id="SSF52540">
    <property type="entry name" value="P-loop containing nucleoside triphosphate hydrolases"/>
    <property type="match status" value="1"/>
</dbReference>
<dbReference type="InterPro" id="IPR013611">
    <property type="entry name" value="Transp-assoc_OB_typ2"/>
</dbReference>
<evidence type="ECO:0000256" key="2">
    <source>
        <dbReference type="ARBA" id="ARBA00022475"/>
    </source>
</evidence>